<keyword evidence="3" id="KW-1185">Reference proteome</keyword>
<feature type="domain" description="CYTH" evidence="1">
    <location>
        <begin position="2"/>
        <end position="58"/>
    </location>
</feature>
<proteinExistence type="predicted"/>
<dbReference type="InterPro" id="IPR023577">
    <property type="entry name" value="CYTH_domain"/>
</dbReference>
<dbReference type="AlphaFoldDB" id="A0A9Q0GVV7"/>
<dbReference type="InterPro" id="IPR033469">
    <property type="entry name" value="CYTH-like_dom_sf"/>
</dbReference>
<dbReference type="Proteomes" id="UP001141806">
    <property type="component" value="Unassembled WGS sequence"/>
</dbReference>
<evidence type="ECO:0000259" key="1">
    <source>
        <dbReference type="Pfam" id="PF01928"/>
    </source>
</evidence>
<dbReference type="OrthoDB" id="2160189at2759"/>
<accession>A0A9Q0GVV7</accession>
<dbReference type="SUPFAM" id="SSF55154">
    <property type="entry name" value="CYTH-like phosphatases"/>
    <property type="match status" value="1"/>
</dbReference>
<evidence type="ECO:0000313" key="2">
    <source>
        <dbReference type="EMBL" id="KAJ4953573.1"/>
    </source>
</evidence>
<dbReference type="Gene3D" id="2.40.320.10">
    <property type="entry name" value="Hypothetical Protein Pfu-838710-001"/>
    <property type="match status" value="1"/>
</dbReference>
<gene>
    <name evidence="2" type="ORF">NE237_030405</name>
</gene>
<protein>
    <recommendedName>
        <fullName evidence="1">CYTH domain-containing protein</fullName>
    </recommendedName>
</protein>
<evidence type="ECO:0000313" key="3">
    <source>
        <dbReference type="Proteomes" id="UP001141806"/>
    </source>
</evidence>
<reference evidence="2" key="1">
    <citation type="journal article" date="2023" name="Plant J.">
        <title>The genome of the king protea, Protea cynaroides.</title>
        <authorList>
            <person name="Chang J."/>
            <person name="Duong T.A."/>
            <person name="Schoeman C."/>
            <person name="Ma X."/>
            <person name="Roodt D."/>
            <person name="Barker N."/>
            <person name="Li Z."/>
            <person name="Van de Peer Y."/>
            <person name="Mizrachi E."/>
        </authorList>
    </citation>
    <scope>NUCLEOTIDE SEQUENCE</scope>
    <source>
        <tissue evidence="2">Young leaves</tissue>
    </source>
</reference>
<dbReference type="GO" id="GO:0016462">
    <property type="term" value="F:pyrophosphatase activity"/>
    <property type="evidence" value="ECO:0007669"/>
    <property type="project" value="UniProtKB-ARBA"/>
</dbReference>
<name>A0A9Q0GVV7_9MAGN</name>
<dbReference type="Pfam" id="PF01928">
    <property type="entry name" value="CYTH"/>
    <property type="match status" value="1"/>
</dbReference>
<sequence>MCLGGFRNVRTVFDWKQLKLELDETQYDFGTSYEIECESDGPEGVKKLLEGFLMDNGISREAAMVNKAMGALNSFIDLENTRASASLMYLLIPIVVKSANFTVVEFLNLRENGLECGENDADLVGRESDSDEELGDIGTGLDVAERVIITKGQEFPSSEVTFVHYVRYAKAHGFAIRKQCTFNRD</sequence>
<dbReference type="PANTHER" id="PTHR34948:SF2">
    <property type="entry name" value="TRIPHOSPHATE TUNNEL METALLOENZYME 3"/>
    <property type="match status" value="1"/>
</dbReference>
<dbReference type="EMBL" id="JAMYWD010000012">
    <property type="protein sequence ID" value="KAJ4953573.1"/>
    <property type="molecule type" value="Genomic_DNA"/>
</dbReference>
<dbReference type="PANTHER" id="PTHR34948">
    <property type="entry name" value="OS08G0299200 PROTEIN"/>
    <property type="match status" value="1"/>
</dbReference>
<organism evidence="2 3">
    <name type="scientific">Protea cynaroides</name>
    <dbReference type="NCBI Taxonomy" id="273540"/>
    <lineage>
        <taxon>Eukaryota</taxon>
        <taxon>Viridiplantae</taxon>
        <taxon>Streptophyta</taxon>
        <taxon>Embryophyta</taxon>
        <taxon>Tracheophyta</taxon>
        <taxon>Spermatophyta</taxon>
        <taxon>Magnoliopsida</taxon>
        <taxon>Proteales</taxon>
        <taxon>Proteaceae</taxon>
        <taxon>Protea</taxon>
    </lineage>
</organism>
<comment type="caution">
    <text evidence="2">The sequence shown here is derived from an EMBL/GenBank/DDBJ whole genome shotgun (WGS) entry which is preliminary data.</text>
</comment>